<dbReference type="Proteomes" id="UP000054538">
    <property type="component" value="Unassembled WGS sequence"/>
</dbReference>
<proteinExistence type="predicted"/>
<accession>A0A0D0CH99</accession>
<reference evidence="3" key="2">
    <citation type="submission" date="2015-01" db="EMBL/GenBank/DDBJ databases">
        <title>Evolutionary Origins and Diversification of the Mycorrhizal Mutualists.</title>
        <authorList>
            <consortium name="DOE Joint Genome Institute"/>
            <consortium name="Mycorrhizal Genomics Consortium"/>
            <person name="Kohler A."/>
            <person name="Kuo A."/>
            <person name="Nagy L.G."/>
            <person name="Floudas D."/>
            <person name="Copeland A."/>
            <person name="Barry K.W."/>
            <person name="Cichocki N."/>
            <person name="Veneault-Fourrey C."/>
            <person name="LaButti K."/>
            <person name="Lindquist E.A."/>
            <person name="Lipzen A."/>
            <person name="Lundell T."/>
            <person name="Morin E."/>
            <person name="Murat C."/>
            <person name="Riley R."/>
            <person name="Ohm R."/>
            <person name="Sun H."/>
            <person name="Tunlid A."/>
            <person name="Henrissat B."/>
            <person name="Grigoriev I.V."/>
            <person name="Hibbett D.S."/>
            <person name="Martin F."/>
        </authorList>
    </citation>
    <scope>NUCLEOTIDE SEQUENCE [LARGE SCALE GENOMIC DNA]</scope>
    <source>
        <strain evidence="3">Ve08.2h10</strain>
    </source>
</reference>
<sequence>MDPTIINAAITSCTLRKMAALKGLDNSLDVWHSACEEIYEQIRTLLPVGTTIPPKVTVSKVVMAADLHVRLTADLDANSRWTDLGAITLMRDDYSQHRWWRTPEKNSQPASPAEHNKERIATGQRERARKEVAVPPKGNKDDKGDADHTLSLPAHLPLQKRPTIRLPPFKPGKETSSSAASERESPCKMRCSLLEKVGTGEQGPVGLVSSGNAEVSSSSLQKWRHNTTAEDPDVRPNRLRVILGEPLEEDPNPPVKSQPRRKQAAKQKKKLEIVLPLSKNAFRRQSSLVPVLLPDTIPPPLHWYLRLMRMVKALWKDVVENEVLGLGCHLSMAQLASTSRDPSIPMSSAAEGGRTPSSRNSPLIPPWNVITEESLQLLEEMDISD</sequence>
<feature type="region of interest" description="Disordered" evidence="1">
    <location>
        <begin position="210"/>
        <end position="268"/>
    </location>
</feature>
<dbReference type="OrthoDB" id="10545881at2759"/>
<gene>
    <name evidence="2" type="ORF">PAXRUDRAFT_19683</name>
</gene>
<dbReference type="InParanoid" id="A0A0D0CH99"/>
<dbReference type="HOGENOM" id="CLU_717856_0_0_1"/>
<feature type="region of interest" description="Disordered" evidence="1">
    <location>
        <begin position="103"/>
        <end position="187"/>
    </location>
</feature>
<keyword evidence="3" id="KW-1185">Reference proteome</keyword>
<reference evidence="2 3" key="1">
    <citation type="submission" date="2014-04" db="EMBL/GenBank/DDBJ databases">
        <authorList>
            <consortium name="DOE Joint Genome Institute"/>
            <person name="Kuo A."/>
            <person name="Kohler A."/>
            <person name="Jargeat P."/>
            <person name="Nagy L.G."/>
            <person name="Floudas D."/>
            <person name="Copeland A."/>
            <person name="Barry K.W."/>
            <person name="Cichocki N."/>
            <person name="Veneault-Fourrey C."/>
            <person name="LaButti K."/>
            <person name="Lindquist E.A."/>
            <person name="Lipzen A."/>
            <person name="Lundell T."/>
            <person name="Morin E."/>
            <person name="Murat C."/>
            <person name="Sun H."/>
            <person name="Tunlid A."/>
            <person name="Henrissat B."/>
            <person name="Grigoriev I.V."/>
            <person name="Hibbett D.S."/>
            <person name="Martin F."/>
            <person name="Nordberg H.P."/>
            <person name="Cantor M.N."/>
            <person name="Hua S.X."/>
        </authorList>
    </citation>
    <scope>NUCLEOTIDE SEQUENCE [LARGE SCALE GENOMIC DNA]</scope>
    <source>
        <strain evidence="2 3">Ve08.2h10</strain>
    </source>
</reference>
<feature type="compositionally biased region" description="Low complexity" evidence="1">
    <location>
        <begin position="210"/>
        <end position="219"/>
    </location>
</feature>
<dbReference type="AlphaFoldDB" id="A0A0D0CH99"/>
<feature type="compositionally biased region" description="Basic residues" evidence="1">
    <location>
        <begin position="258"/>
        <end position="268"/>
    </location>
</feature>
<evidence type="ECO:0000313" key="3">
    <source>
        <dbReference type="Proteomes" id="UP000054538"/>
    </source>
</evidence>
<feature type="compositionally biased region" description="Basic and acidic residues" evidence="1">
    <location>
        <begin position="114"/>
        <end position="148"/>
    </location>
</feature>
<evidence type="ECO:0000313" key="2">
    <source>
        <dbReference type="EMBL" id="KIK74628.1"/>
    </source>
</evidence>
<dbReference type="EMBL" id="KN828691">
    <property type="protein sequence ID" value="KIK74628.1"/>
    <property type="molecule type" value="Genomic_DNA"/>
</dbReference>
<organism evidence="2 3">
    <name type="scientific">Paxillus rubicundulus Ve08.2h10</name>
    <dbReference type="NCBI Taxonomy" id="930991"/>
    <lineage>
        <taxon>Eukaryota</taxon>
        <taxon>Fungi</taxon>
        <taxon>Dikarya</taxon>
        <taxon>Basidiomycota</taxon>
        <taxon>Agaricomycotina</taxon>
        <taxon>Agaricomycetes</taxon>
        <taxon>Agaricomycetidae</taxon>
        <taxon>Boletales</taxon>
        <taxon>Paxilineae</taxon>
        <taxon>Paxillaceae</taxon>
        <taxon>Paxillus</taxon>
    </lineage>
</organism>
<feature type="region of interest" description="Disordered" evidence="1">
    <location>
        <begin position="337"/>
        <end position="365"/>
    </location>
</feature>
<evidence type="ECO:0000256" key="1">
    <source>
        <dbReference type="SAM" id="MobiDB-lite"/>
    </source>
</evidence>
<name>A0A0D0CH99_9AGAM</name>
<protein>
    <submittedName>
        <fullName evidence="2">Uncharacterized protein</fullName>
    </submittedName>
</protein>